<organism evidence="1 2">
    <name type="scientific">Olea europaea subsp. europaea</name>
    <dbReference type="NCBI Taxonomy" id="158383"/>
    <lineage>
        <taxon>Eukaryota</taxon>
        <taxon>Viridiplantae</taxon>
        <taxon>Streptophyta</taxon>
        <taxon>Embryophyta</taxon>
        <taxon>Tracheophyta</taxon>
        <taxon>Spermatophyta</taxon>
        <taxon>Magnoliopsida</taxon>
        <taxon>eudicotyledons</taxon>
        <taxon>Gunneridae</taxon>
        <taxon>Pentapetalae</taxon>
        <taxon>asterids</taxon>
        <taxon>lamiids</taxon>
        <taxon>Lamiales</taxon>
        <taxon>Oleaceae</taxon>
        <taxon>Oleeae</taxon>
        <taxon>Olea</taxon>
    </lineage>
</organism>
<dbReference type="EMBL" id="CACTIH010001868">
    <property type="protein sequence ID" value="CAA2966759.1"/>
    <property type="molecule type" value="Genomic_DNA"/>
</dbReference>
<proteinExistence type="predicted"/>
<dbReference type="OrthoDB" id="10264738at2759"/>
<dbReference type="Gene3D" id="3.60.40.10">
    <property type="entry name" value="PPM-type phosphatase domain"/>
    <property type="match status" value="1"/>
</dbReference>
<dbReference type="Gramene" id="OE9A018726T1">
    <property type="protein sequence ID" value="OE9A018726C1"/>
    <property type="gene ID" value="OE9A018726"/>
</dbReference>
<dbReference type="Proteomes" id="UP000594638">
    <property type="component" value="Unassembled WGS sequence"/>
</dbReference>
<evidence type="ECO:0000313" key="1">
    <source>
        <dbReference type="EMBL" id="CAA2966759.1"/>
    </source>
</evidence>
<protein>
    <submittedName>
        <fullName evidence="1">Probable phosphatase 2C 8 isoform X1</fullName>
    </submittedName>
</protein>
<accession>A0A8S0QIC1</accession>
<gene>
    <name evidence="1" type="ORF">OLEA9_A018726</name>
</gene>
<dbReference type="AlphaFoldDB" id="A0A8S0QIC1"/>
<comment type="caution">
    <text evidence="1">The sequence shown here is derived from an EMBL/GenBank/DDBJ whole genome shotgun (WGS) entry which is preliminary data.</text>
</comment>
<dbReference type="InterPro" id="IPR036457">
    <property type="entry name" value="PPM-type-like_dom_sf"/>
</dbReference>
<sequence length="138" mass="15583">MDPRTTHGPKNCQVVGGPVRFDPKRIEPLTWMKPGYTSFMVTTCDRPVIAMSQPSVTGLPHSFLHEECNFPSLLYLPRFCLHEELSTIKKATRCAHFAIYDGHEGWLAAEYAQKHLHVNVLSLGLSCELVCLFENLVL</sequence>
<name>A0A8S0QIC1_OLEEU</name>
<reference evidence="1 2" key="1">
    <citation type="submission" date="2019-12" db="EMBL/GenBank/DDBJ databases">
        <authorList>
            <person name="Alioto T."/>
            <person name="Alioto T."/>
            <person name="Gomez Garrido J."/>
        </authorList>
    </citation>
    <scope>NUCLEOTIDE SEQUENCE [LARGE SCALE GENOMIC DNA]</scope>
</reference>
<keyword evidence="2" id="KW-1185">Reference proteome</keyword>
<evidence type="ECO:0000313" key="2">
    <source>
        <dbReference type="Proteomes" id="UP000594638"/>
    </source>
</evidence>
<dbReference type="SUPFAM" id="SSF81606">
    <property type="entry name" value="PP2C-like"/>
    <property type="match status" value="1"/>
</dbReference>